<dbReference type="GO" id="GO:0003677">
    <property type="term" value="F:DNA binding"/>
    <property type="evidence" value="ECO:0007669"/>
    <property type="project" value="InterPro"/>
</dbReference>
<dbReference type="EC" id="2.3.3.16" evidence="3"/>
<dbReference type="SUPFAM" id="SSF48256">
    <property type="entry name" value="Citrate synthase"/>
    <property type="match status" value="1"/>
</dbReference>
<proteinExistence type="inferred from homology"/>
<dbReference type="EMBL" id="PHUJ01000003">
    <property type="protein sequence ID" value="PKB31459.1"/>
    <property type="molecule type" value="Genomic_DNA"/>
</dbReference>
<evidence type="ECO:0000256" key="4">
    <source>
        <dbReference type="ARBA" id="ARBA00022679"/>
    </source>
</evidence>
<evidence type="ECO:0000259" key="5">
    <source>
        <dbReference type="Pfam" id="PF12728"/>
    </source>
</evidence>
<keyword evidence="4" id="KW-0808">Transferase</keyword>
<evidence type="ECO:0000256" key="1">
    <source>
        <dbReference type="ARBA" id="ARBA00005163"/>
    </source>
</evidence>
<comment type="caution">
    <text evidence="6">The sequence shown here is derived from an EMBL/GenBank/DDBJ whole genome shotgun (WGS) entry which is preliminary data.</text>
</comment>
<dbReference type="InterPro" id="IPR036969">
    <property type="entry name" value="Citrate_synthase_sf"/>
</dbReference>
<dbReference type="Gene3D" id="1.10.230.10">
    <property type="entry name" value="Cytochrome P450-Terp, domain 2"/>
    <property type="match status" value="1"/>
</dbReference>
<dbReference type="Gene3D" id="1.10.580.10">
    <property type="entry name" value="Citrate Synthase, domain 1"/>
    <property type="match status" value="1"/>
</dbReference>
<dbReference type="AlphaFoldDB" id="A0AA44UQT2"/>
<sequence>MTEARDGTDAELLTVDEVADLLGVQRRTVYAYVSRGQLARNQRPGSRQSWFRRSDIEAMVRGDRAQQPGRGAPRERTELTSIVDGRLLYRGRDAVDLAGEVGFEQVAEWLWTGVDAAPAPWRQIASVPDDVAGFALPPGHLPLDRLKLTVSGLSAADPLRFDLSTAGVISVARSLLAGLARCLPVAPGVTLPSADAPIAAQLWSRLAPGRSRPRAVGLLDRALVLVADHGLAPSTRAARLAASVAADPYSVVLTGMGVASGLRHGGSSTGVHSLLEEIAGPERVADVLAGRLALGGVLPGFGQARYEGADPRAGHLLDELLADDTADPVRRRVVCDVLELVARRSGESPNVEFALGALCHVHGLVHGAGEVLFHLGRSAGWLAHALEERDGRT</sequence>
<dbReference type="Proteomes" id="UP000232453">
    <property type="component" value="Unassembled WGS sequence"/>
</dbReference>
<dbReference type="InterPro" id="IPR016142">
    <property type="entry name" value="Citrate_synth-like_lrg_a-sub"/>
</dbReference>
<evidence type="ECO:0000256" key="2">
    <source>
        <dbReference type="ARBA" id="ARBA00010566"/>
    </source>
</evidence>
<dbReference type="GO" id="GO:0036440">
    <property type="term" value="F:citrate synthase activity"/>
    <property type="evidence" value="ECO:0007669"/>
    <property type="project" value="UniProtKB-EC"/>
</dbReference>
<dbReference type="GO" id="GO:0005829">
    <property type="term" value="C:cytosol"/>
    <property type="evidence" value="ECO:0007669"/>
    <property type="project" value="TreeGrafter"/>
</dbReference>
<feature type="domain" description="Helix-turn-helix" evidence="5">
    <location>
        <begin position="12"/>
        <end position="62"/>
    </location>
</feature>
<dbReference type="NCBIfam" id="TIGR01764">
    <property type="entry name" value="excise"/>
    <property type="match status" value="1"/>
</dbReference>
<evidence type="ECO:0000313" key="7">
    <source>
        <dbReference type="Proteomes" id="UP000232453"/>
    </source>
</evidence>
<comment type="similarity">
    <text evidence="2">Belongs to the citrate synthase family.</text>
</comment>
<organism evidence="6 7">
    <name type="scientific">Pseudonocardia alni</name>
    <name type="common">Amycolata alni</name>
    <dbReference type="NCBI Taxonomy" id="33907"/>
    <lineage>
        <taxon>Bacteria</taxon>
        <taxon>Bacillati</taxon>
        <taxon>Actinomycetota</taxon>
        <taxon>Actinomycetes</taxon>
        <taxon>Pseudonocardiales</taxon>
        <taxon>Pseudonocardiaceae</taxon>
        <taxon>Pseudonocardia</taxon>
    </lineage>
</organism>
<reference evidence="6 7" key="1">
    <citation type="submission" date="2017-11" db="EMBL/GenBank/DDBJ databases">
        <title>Sequencing the genomes of 1000 actinobacteria strains.</title>
        <authorList>
            <person name="Klenk H.-P."/>
        </authorList>
    </citation>
    <scope>NUCLEOTIDE SEQUENCE [LARGE SCALE GENOMIC DNA]</scope>
    <source>
        <strain evidence="6 7">DSM 44104</strain>
    </source>
</reference>
<dbReference type="PANTHER" id="PTHR11739">
    <property type="entry name" value="CITRATE SYNTHASE"/>
    <property type="match status" value="1"/>
</dbReference>
<dbReference type="GO" id="GO:0006099">
    <property type="term" value="P:tricarboxylic acid cycle"/>
    <property type="evidence" value="ECO:0007669"/>
    <property type="project" value="TreeGrafter"/>
</dbReference>
<dbReference type="RefSeq" id="WP_100879007.1">
    <property type="nucleotide sequence ID" value="NZ_JBICSI010000001.1"/>
</dbReference>
<dbReference type="PANTHER" id="PTHR11739:SF4">
    <property type="entry name" value="CITRATE SYNTHASE, PEROXISOMAL"/>
    <property type="match status" value="1"/>
</dbReference>
<dbReference type="InterPro" id="IPR016143">
    <property type="entry name" value="Citrate_synth-like_sm_a-sub"/>
</dbReference>
<protein>
    <recommendedName>
        <fullName evidence="3">citrate synthase (unknown stereospecificity)</fullName>
        <ecNumber evidence="3">2.3.3.16</ecNumber>
    </recommendedName>
</protein>
<dbReference type="Pfam" id="PF00285">
    <property type="entry name" value="Citrate_synt"/>
    <property type="match status" value="1"/>
</dbReference>
<evidence type="ECO:0000256" key="3">
    <source>
        <dbReference type="ARBA" id="ARBA00012972"/>
    </source>
</evidence>
<dbReference type="InterPro" id="IPR041657">
    <property type="entry name" value="HTH_17"/>
</dbReference>
<accession>A0AA44UQT2</accession>
<dbReference type="Pfam" id="PF12728">
    <property type="entry name" value="HTH_17"/>
    <property type="match status" value="1"/>
</dbReference>
<name>A0AA44UQT2_PSEA5</name>
<dbReference type="PRINTS" id="PR00143">
    <property type="entry name" value="CITRTSNTHASE"/>
</dbReference>
<dbReference type="GO" id="GO:0005975">
    <property type="term" value="P:carbohydrate metabolic process"/>
    <property type="evidence" value="ECO:0007669"/>
    <property type="project" value="TreeGrafter"/>
</dbReference>
<dbReference type="SUPFAM" id="SSF46955">
    <property type="entry name" value="Putative DNA-binding domain"/>
    <property type="match status" value="1"/>
</dbReference>
<comment type="pathway">
    <text evidence="1">Carbohydrate metabolism; tricarboxylic acid cycle.</text>
</comment>
<evidence type="ECO:0000313" key="6">
    <source>
        <dbReference type="EMBL" id="PKB31459.1"/>
    </source>
</evidence>
<dbReference type="InterPro" id="IPR002020">
    <property type="entry name" value="Citrate_synthase"/>
</dbReference>
<gene>
    <name evidence="6" type="ORF">ATL51_3149</name>
</gene>
<dbReference type="InterPro" id="IPR009061">
    <property type="entry name" value="DNA-bd_dom_put_sf"/>
</dbReference>
<dbReference type="InterPro" id="IPR010093">
    <property type="entry name" value="SinI_DNA-bd"/>
</dbReference>